<evidence type="ECO:0000313" key="4">
    <source>
        <dbReference type="Proteomes" id="UP000036458"/>
    </source>
</evidence>
<keyword evidence="1" id="KW-1133">Transmembrane helix</keyword>
<protein>
    <recommendedName>
        <fullName evidence="2">Chemotaxis methyl-accepting receptor HlyB-like 4HB MCP domain-containing protein</fullName>
    </recommendedName>
</protein>
<evidence type="ECO:0000313" key="3">
    <source>
        <dbReference type="EMBL" id="AKQ46640.1"/>
    </source>
</evidence>
<dbReference type="STRING" id="1379910.TH63_15045"/>
<dbReference type="AlphaFoldDB" id="A0A0H4VLH1"/>
<feature type="transmembrane region" description="Helical" evidence="1">
    <location>
        <begin position="185"/>
        <end position="207"/>
    </location>
</feature>
<sequence>MKWAYSVKQKGKAAMLLALVLVLVLAKNMLDSKYVRQLGTSFAAVYEDRLLVESYIFQLSGHLYQKKMTVDNYYQVKDYALLQDKLTSSNAAISTLLQDYEKTQLTQDESRHFSALKQNMAAIQALETGFLTKAAAGQETPGGQRQMDAQYTLASGHLNQLSHIQVAEGKRLSEQSKQIVAGSTILTQFELVLIICIGVMILMLVFASKSKISKFPQKPMLN</sequence>
<name>A0A0H4VLH1_9BACT</name>
<evidence type="ECO:0000256" key="1">
    <source>
        <dbReference type="SAM" id="Phobius"/>
    </source>
</evidence>
<dbReference type="Pfam" id="PF12729">
    <property type="entry name" value="4HB_MCP_1"/>
    <property type="match status" value="1"/>
</dbReference>
<keyword evidence="4" id="KW-1185">Reference proteome</keyword>
<gene>
    <name evidence="3" type="ORF">TH63_15045</name>
</gene>
<dbReference type="PATRIC" id="fig|1379910.4.peg.3281"/>
<reference evidence="3 4" key="1">
    <citation type="submission" date="2015-01" db="EMBL/GenBank/DDBJ databases">
        <title>Rufibacter sp./DG31D/ whole genome sequencing.</title>
        <authorList>
            <person name="Kim M.K."/>
            <person name="Srinivasan S."/>
            <person name="Lee J.-J."/>
        </authorList>
    </citation>
    <scope>NUCLEOTIDE SEQUENCE [LARGE SCALE GENOMIC DNA]</scope>
    <source>
        <strain evidence="3 4">DG31D</strain>
    </source>
</reference>
<proteinExistence type="predicted"/>
<dbReference type="RefSeq" id="WP_048921660.1">
    <property type="nucleotide sequence ID" value="NZ_CP010777.1"/>
</dbReference>
<evidence type="ECO:0000259" key="2">
    <source>
        <dbReference type="Pfam" id="PF12729"/>
    </source>
</evidence>
<dbReference type="InterPro" id="IPR024478">
    <property type="entry name" value="HlyB_4HB_MCP"/>
</dbReference>
<dbReference type="EMBL" id="CP010777">
    <property type="protein sequence ID" value="AKQ46640.1"/>
    <property type="molecule type" value="Genomic_DNA"/>
</dbReference>
<organism evidence="3 4">
    <name type="scientific">Rufibacter radiotolerans</name>
    <dbReference type="NCBI Taxonomy" id="1379910"/>
    <lineage>
        <taxon>Bacteria</taxon>
        <taxon>Pseudomonadati</taxon>
        <taxon>Bacteroidota</taxon>
        <taxon>Cytophagia</taxon>
        <taxon>Cytophagales</taxon>
        <taxon>Hymenobacteraceae</taxon>
        <taxon>Rufibacter</taxon>
    </lineage>
</organism>
<dbReference type="KEGG" id="ruf:TH63_15045"/>
<dbReference type="OrthoDB" id="1438991at2"/>
<dbReference type="Proteomes" id="UP000036458">
    <property type="component" value="Chromosome"/>
</dbReference>
<keyword evidence="1" id="KW-0472">Membrane</keyword>
<keyword evidence="1" id="KW-0812">Transmembrane</keyword>
<accession>A0A0H4VLH1</accession>
<feature type="domain" description="Chemotaxis methyl-accepting receptor HlyB-like 4HB MCP" evidence="2">
    <location>
        <begin position="14"/>
        <end position="178"/>
    </location>
</feature>